<dbReference type="Pfam" id="PF07715">
    <property type="entry name" value="Plug"/>
    <property type="match status" value="1"/>
</dbReference>
<dbReference type="InterPro" id="IPR011662">
    <property type="entry name" value="Secretin/TonB_short_N"/>
</dbReference>
<evidence type="ECO:0000313" key="11">
    <source>
        <dbReference type="Proteomes" id="UP001244787"/>
    </source>
</evidence>
<evidence type="ECO:0000256" key="2">
    <source>
        <dbReference type="ARBA" id="ARBA00022448"/>
    </source>
</evidence>
<dbReference type="InterPro" id="IPR008969">
    <property type="entry name" value="CarboxyPept-like_regulatory"/>
</dbReference>
<proteinExistence type="inferred from homology"/>
<evidence type="ECO:0000256" key="3">
    <source>
        <dbReference type="ARBA" id="ARBA00022452"/>
    </source>
</evidence>
<dbReference type="NCBIfam" id="TIGR04057">
    <property type="entry name" value="SusC_RagA_signa"/>
    <property type="match status" value="1"/>
</dbReference>
<feature type="chain" id="PRO_5047413626" evidence="8">
    <location>
        <begin position="38"/>
        <end position="1165"/>
    </location>
</feature>
<keyword evidence="11" id="KW-1185">Reference proteome</keyword>
<dbReference type="SUPFAM" id="SSF49464">
    <property type="entry name" value="Carboxypeptidase regulatory domain-like"/>
    <property type="match status" value="1"/>
</dbReference>
<evidence type="ECO:0000259" key="9">
    <source>
        <dbReference type="SMART" id="SM00965"/>
    </source>
</evidence>
<keyword evidence="5 7" id="KW-0472">Membrane</keyword>
<comment type="caution">
    <text evidence="10">The sequence shown here is derived from an EMBL/GenBank/DDBJ whole genome shotgun (WGS) entry which is preliminary data.</text>
</comment>
<dbReference type="NCBIfam" id="TIGR04056">
    <property type="entry name" value="OMP_RagA_SusC"/>
    <property type="match status" value="1"/>
</dbReference>
<reference evidence="10 11" key="1">
    <citation type="submission" date="2023-06" db="EMBL/GenBank/DDBJ databases">
        <authorList>
            <person name="Ye Y.-Q."/>
            <person name="Du Z.-J."/>
        </authorList>
    </citation>
    <scope>NUCLEOTIDE SEQUENCE [LARGE SCALE GENOMIC DNA]</scope>
    <source>
        <strain evidence="10 11">SDUM287046</strain>
    </source>
</reference>
<dbReference type="Proteomes" id="UP001244787">
    <property type="component" value="Unassembled WGS sequence"/>
</dbReference>
<feature type="signal peptide" evidence="8">
    <location>
        <begin position="1"/>
        <end position="37"/>
    </location>
</feature>
<feature type="domain" description="Secretin/TonB short N-terminal" evidence="9">
    <location>
        <begin position="69"/>
        <end position="120"/>
    </location>
</feature>
<evidence type="ECO:0000256" key="7">
    <source>
        <dbReference type="PROSITE-ProRule" id="PRU01360"/>
    </source>
</evidence>
<dbReference type="PROSITE" id="PS52016">
    <property type="entry name" value="TONB_DEPENDENT_REC_3"/>
    <property type="match status" value="1"/>
</dbReference>
<accession>A0ABT8DM00</accession>
<organism evidence="10 11">
    <name type="scientific">Aequorivita aurantiaca</name>
    <dbReference type="NCBI Taxonomy" id="3053356"/>
    <lineage>
        <taxon>Bacteria</taxon>
        <taxon>Pseudomonadati</taxon>
        <taxon>Bacteroidota</taxon>
        <taxon>Flavobacteriia</taxon>
        <taxon>Flavobacteriales</taxon>
        <taxon>Flavobacteriaceae</taxon>
        <taxon>Aequorivita</taxon>
    </lineage>
</organism>
<protein>
    <submittedName>
        <fullName evidence="10">TonB-dependent receptor</fullName>
    </submittedName>
</protein>
<comment type="similarity">
    <text evidence="7">Belongs to the TonB-dependent receptor family.</text>
</comment>
<keyword evidence="3 7" id="KW-1134">Transmembrane beta strand</keyword>
<keyword evidence="2 7" id="KW-0813">Transport</keyword>
<sequence length="1165" mass="128848">MKNEPTKGVLTCIFNTNHLKMKLFLTFLLVSIIQMHAATSYGQGKNVSISANGIPLTQVFQIIEDQTDFHFFYNRNDVDVRKKVVFTAEDKPVLEVLQNLFNNSEISYQILGNQIILKKAEKSAVQNIISASAQQQPVSGTITDKSGMPLAGVTVLIEGTSKGTVTNFDGQFKITLDEGENVLVFSSLGYKTERFVVNGNNIVNLVLTEDFSQLDEVVLIGYGEQKRENVTGAVSSVKTEEIVQSSVGNIGFDRALGGLVKGVQVSQGSGRLGSPVRLNIRGITSPLSSYGLNQPLYVIDGVPFNIDAIGGANPLLTINPNDIESFDILKDAAATSIYGSRGANGVIIVQTKRGKRDQKPTISFSTATTIAHPINNVNVLNANQYKSFYDQLISNSVNAMNAGQLDPFFAFDLANIGNVELDFNTFMVNYDGLREDYFGNADTDWNDIVFRDMAITKQANFSINGGSNKTNYSLSLSAIDQEGLTVRDELQQYNLSLSLDSDVTQYIKIGGSANVSHTEANSGEDEGIGQYTVNTSIARARPDLPVYDEFGQFQGQPDFTYGFETLEPNPLMRLQNKNNEKTYNFIGNTYLQIEPLKNLKVKADVNAAVFYNTSSIFTPKITQTDFVVFPNDSFLSEADGLVSNVTTNLTANYDFKLSDHHFNLLAGLAYERTNFDNSSQFYAGFPDDEVLINASSAESVLGYTSNRLETGLNSIFSRLTYDYKNRFSATLNFRTDKSSKFGPENQRAYFPSLSASWNIANESFLYGNEKINNFKLRASIGRVGSTNVADFAYLQFFETTASDIYNGGSAVVPSNNFPNENIGWESTEEINLGLDFAFFNSRLRGSVDAYTRKTEDALVRTPFPLELGPNTYFSNFLDVSNKGIEVSLGGDIIRTENFTWSTTVNWALNRNKLDKLKGATIDPFLLDYYVEGEPVGTIKGYKVVKIFQNQEEVDVLNANSPSGFYDQFSTGAGDYMFEDINGDGEITSDDRTIIGSIEPDYFGGISNTFTYKAFSLSALLQYSVGAETIWDGVAFGTYNSLGENKYSEYALNTWTPENPDARYARALYTDPSGSGRISDRYLFDTSYLRLKSLQLAYNFDSYLMEKVGLDSARLMLTASNLATWTKWPGLDPETLSERGSIVDQVNAEDPYPLSKSFSIGVQLQF</sequence>
<evidence type="ECO:0000313" key="10">
    <source>
        <dbReference type="EMBL" id="MDN3724160.1"/>
    </source>
</evidence>
<evidence type="ECO:0000256" key="4">
    <source>
        <dbReference type="ARBA" id="ARBA00022692"/>
    </source>
</evidence>
<keyword evidence="4 7" id="KW-0812">Transmembrane</keyword>
<dbReference type="SUPFAM" id="SSF56935">
    <property type="entry name" value="Porins"/>
    <property type="match status" value="1"/>
</dbReference>
<dbReference type="InterPro" id="IPR036942">
    <property type="entry name" value="Beta-barrel_TonB_sf"/>
</dbReference>
<name>A0ABT8DM00_9FLAO</name>
<keyword evidence="10" id="KW-0675">Receptor</keyword>
<dbReference type="InterPro" id="IPR039426">
    <property type="entry name" value="TonB-dep_rcpt-like"/>
</dbReference>
<dbReference type="InterPro" id="IPR023997">
    <property type="entry name" value="TonB-dep_OMP_SusC/RagA_CS"/>
</dbReference>
<dbReference type="Gene3D" id="2.40.170.20">
    <property type="entry name" value="TonB-dependent receptor, beta-barrel domain"/>
    <property type="match status" value="1"/>
</dbReference>
<dbReference type="InterPro" id="IPR037066">
    <property type="entry name" value="Plug_dom_sf"/>
</dbReference>
<evidence type="ECO:0000256" key="1">
    <source>
        <dbReference type="ARBA" id="ARBA00004571"/>
    </source>
</evidence>
<dbReference type="Gene3D" id="2.60.40.1120">
    <property type="entry name" value="Carboxypeptidase-like, regulatory domain"/>
    <property type="match status" value="1"/>
</dbReference>
<dbReference type="InterPro" id="IPR023996">
    <property type="entry name" value="TonB-dep_OMP_SusC/RagA"/>
</dbReference>
<evidence type="ECO:0000256" key="5">
    <source>
        <dbReference type="ARBA" id="ARBA00023136"/>
    </source>
</evidence>
<dbReference type="InterPro" id="IPR012910">
    <property type="entry name" value="Plug_dom"/>
</dbReference>
<keyword evidence="6 7" id="KW-0998">Cell outer membrane</keyword>
<dbReference type="RefSeq" id="WP_290254253.1">
    <property type="nucleotide sequence ID" value="NZ_JAUGQQ010000003.1"/>
</dbReference>
<evidence type="ECO:0000256" key="8">
    <source>
        <dbReference type="SAM" id="SignalP"/>
    </source>
</evidence>
<evidence type="ECO:0000256" key="6">
    <source>
        <dbReference type="ARBA" id="ARBA00023237"/>
    </source>
</evidence>
<comment type="subcellular location">
    <subcellularLocation>
        <location evidence="1 7">Cell outer membrane</location>
        <topology evidence="1 7">Multi-pass membrane protein</topology>
    </subcellularLocation>
</comment>
<dbReference type="EMBL" id="JAUGQQ010000003">
    <property type="protein sequence ID" value="MDN3724160.1"/>
    <property type="molecule type" value="Genomic_DNA"/>
</dbReference>
<dbReference type="Pfam" id="PF13715">
    <property type="entry name" value="CarbopepD_reg_2"/>
    <property type="match status" value="1"/>
</dbReference>
<keyword evidence="8" id="KW-0732">Signal</keyword>
<dbReference type="Gene3D" id="2.170.130.10">
    <property type="entry name" value="TonB-dependent receptor, plug domain"/>
    <property type="match status" value="1"/>
</dbReference>
<dbReference type="SMART" id="SM00965">
    <property type="entry name" value="STN"/>
    <property type="match status" value="1"/>
</dbReference>
<gene>
    <name evidence="10" type="ORF">QRD02_07180</name>
</gene>